<dbReference type="AlphaFoldDB" id="A0AAW0C702"/>
<proteinExistence type="predicted"/>
<organism evidence="1 2">
    <name type="scientific">Favolaschia claudopus</name>
    <dbReference type="NCBI Taxonomy" id="2862362"/>
    <lineage>
        <taxon>Eukaryota</taxon>
        <taxon>Fungi</taxon>
        <taxon>Dikarya</taxon>
        <taxon>Basidiomycota</taxon>
        <taxon>Agaricomycotina</taxon>
        <taxon>Agaricomycetes</taxon>
        <taxon>Agaricomycetidae</taxon>
        <taxon>Agaricales</taxon>
        <taxon>Marasmiineae</taxon>
        <taxon>Mycenaceae</taxon>
        <taxon>Favolaschia</taxon>
    </lineage>
</organism>
<dbReference type="Proteomes" id="UP001362999">
    <property type="component" value="Unassembled WGS sequence"/>
</dbReference>
<keyword evidence="2" id="KW-1185">Reference proteome</keyword>
<evidence type="ECO:0000313" key="1">
    <source>
        <dbReference type="EMBL" id="KAK7034951.1"/>
    </source>
</evidence>
<name>A0AAW0C702_9AGAR</name>
<accession>A0AAW0C702</accession>
<comment type="caution">
    <text evidence="1">The sequence shown here is derived from an EMBL/GenBank/DDBJ whole genome shotgun (WGS) entry which is preliminary data.</text>
</comment>
<evidence type="ECO:0000313" key="2">
    <source>
        <dbReference type="Proteomes" id="UP001362999"/>
    </source>
</evidence>
<dbReference type="EMBL" id="JAWWNJ010000020">
    <property type="protein sequence ID" value="KAK7034951.1"/>
    <property type="molecule type" value="Genomic_DNA"/>
</dbReference>
<reference evidence="1 2" key="1">
    <citation type="journal article" date="2024" name="J Genomics">
        <title>Draft genome sequencing and assembly of Favolaschia claudopus CIRM-BRFM 2984 isolated from oak limbs.</title>
        <authorList>
            <person name="Navarro D."/>
            <person name="Drula E."/>
            <person name="Chaduli D."/>
            <person name="Cazenave R."/>
            <person name="Ahrendt S."/>
            <person name="Wang J."/>
            <person name="Lipzen A."/>
            <person name="Daum C."/>
            <person name="Barry K."/>
            <person name="Grigoriev I.V."/>
            <person name="Favel A."/>
            <person name="Rosso M.N."/>
            <person name="Martin F."/>
        </authorList>
    </citation>
    <scope>NUCLEOTIDE SEQUENCE [LARGE SCALE GENOMIC DNA]</scope>
    <source>
        <strain evidence="1 2">CIRM-BRFM 2984</strain>
    </source>
</reference>
<sequence>MFSQPMGRIYTSALLSVQKLTSTEALTERSSQTLNGRESLCRDVYVVEAERLDLRPIHPPKISRITDDDN</sequence>
<protein>
    <submittedName>
        <fullName evidence="1">Uncharacterized protein</fullName>
    </submittedName>
</protein>
<gene>
    <name evidence="1" type="ORF">R3P38DRAFT_3184426</name>
</gene>